<protein>
    <recommendedName>
        <fullName evidence="9">FAD dependent oxidoreductase</fullName>
    </recommendedName>
</protein>
<gene>
    <name evidence="7" type="ORF">ALPR1_15309</name>
</gene>
<keyword evidence="2" id="KW-0479">Metal-binding</keyword>
<keyword evidence="3" id="KW-0560">Oxidoreductase</keyword>
<organism evidence="7 8">
    <name type="scientific">Algoriphagus machipongonensis</name>
    <dbReference type="NCBI Taxonomy" id="388413"/>
    <lineage>
        <taxon>Bacteria</taxon>
        <taxon>Pseudomonadati</taxon>
        <taxon>Bacteroidota</taxon>
        <taxon>Cytophagia</taxon>
        <taxon>Cytophagales</taxon>
        <taxon>Cyclobacteriaceae</taxon>
        <taxon>Algoriphagus</taxon>
    </lineage>
</organism>
<dbReference type="Gene3D" id="3.50.50.60">
    <property type="entry name" value="FAD/NAD(P)-binding domain"/>
    <property type="match status" value="1"/>
</dbReference>
<dbReference type="EMBL" id="AAXU02000001">
    <property type="protein sequence ID" value="EAZ80009.1"/>
    <property type="molecule type" value="Genomic_DNA"/>
</dbReference>
<keyword evidence="6" id="KW-0732">Signal</keyword>
<dbReference type="OrthoDB" id="615715at2"/>
<keyword evidence="4" id="KW-0408">Iron</keyword>
<dbReference type="PRINTS" id="PR00411">
    <property type="entry name" value="PNDRDTASEI"/>
</dbReference>
<reference evidence="7 8" key="1">
    <citation type="journal article" date="2011" name="J. Bacteriol.">
        <title>Complete genome sequence of Algoriphagus sp. PR1, bacterial prey of a colony-forming choanoflagellate.</title>
        <authorList>
            <person name="Alegado R.A."/>
            <person name="Ferriera S."/>
            <person name="Nusbaum C."/>
            <person name="Young S.K."/>
            <person name="Zeng Q."/>
            <person name="Imamovic A."/>
            <person name="Fairclough S.R."/>
            <person name="King N."/>
        </authorList>
    </citation>
    <scope>NUCLEOTIDE SEQUENCE [LARGE SCALE GENOMIC DNA]</scope>
    <source>
        <strain evidence="7 8">PR1</strain>
    </source>
</reference>
<evidence type="ECO:0000256" key="2">
    <source>
        <dbReference type="ARBA" id="ARBA00022723"/>
    </source>
</evidence>
<dbReference type="Proteomes" id="UP000003919">
    <property type="component" value="Chromosome"/>
</dbReference>
<feature type="chain" id="PRO_5002653369" description="FAD dependent oxidoreductase" evidence="6">
    <location>
        <begin position="27"/>
        <end position="624"/>
    </location>
</feature>
<evidence type="ECO:0000256" key="5">
    <source>
        <dbReference type="ARBA" id="ARBA00023014"/>
    </source>
</evidence>
<dbReference type="GO" id="GO:0051539">
    <property type="term" value="F:4 iron, 4 sulfur cluster binding"/>
    <property type="evidence" value="ECO:0007669"/>
    <property type="project" value="UniProtKB-KW"/>
</dbReference>
<dbReference type="HOGENOM" id="CLU_029779_0_0_10"/>
<evidence type="ECO:0000256" key="4">
    <source>
        <dbReference type="ARBA" id="ARBA00023004"/>
    </source>
</evidence>
<dbReference type="GO" id="GO:0046872">
    <property type="term" value="F:metal ion binding"/>
    <property type="evidence" value="ECO:0007669"/>
    <property type="project" value="UniProtKB-KW"/>
</dbReference>
<feature type="signal peptide" evidence="6">
    <location>
        <begin position="1"/>
        <end position="26"/>
    </location>
</feature>
<proteinExistence type="predicted"/>
<sequence>MITKNHFRISLLTILLCLGQLSYALAQDSYDIIIVGGGASGTAAGISAGRLGAKTLIIETTPWLGGMLTSAGVSAIDGNYRLPSGIWGEFKAELEAYYGGADKLATGWVSNTLFEPKVGNQILQNMVKSVEKLTVSFESDWSNADYSGGTWEVTYIKDGEKRLATASILIDATELGDVAASQGLPYRLGMDARDEIGESFAPEKSNDIIQDLTYVVTLQDYGEEADRTIPKPENYDPDEFACACAHADPISDNAPTLDCDKMLSYGKLPNGKYMINWPNCGNDYYLNLVEMSPQEREDAIEKAKQASLRFIYYIQHDLGYKHLGIAEDEYPTEDNLPMIPYHRESRRYEGMVDFTLPYVRTPYEAPKPFFRTGIAVGDYTIDHHHKKNLDAPAIDFVKIRVPSYSIPLGALIPKEHPALILAEKSISVSNIVNGATRLQPVVLGIGQAAGVLASIAVKNKEKLQAVSVREVQSILLNQGAYLLPFIDMNPNDNHFIAMQKIGATGILKGVGVPYLWANQTWFYPDRLVTEFELVDGLRPLYPALKDYWGASGDYLTGERFQEIVEILKPNTPLLEIAQTWKRSELEGSFTTEMQLTRLQVSVLLDEILDPFSLAVNWEGEVKSN</sequence>
<accession>A3I0L3</accession>
<evidence type="ECO:0000256" key="6">
    <source>
        <dbReference type="SAM" id="SignalP"/>
    </source>
</evidence>
<dbReference type="PANTHER" id="PTHR43498">
    <property type="entry name" value="FERREDOXIN:COB-COM HETERODISULFIDE REDUCTASE SUBUNIT A"/>
    <property type="match status" value="1"/>
</dbReference>
<dbReference type="GO" id="GO:0016491">
    <property type="term" value="F:oxidoreductase activity"/>
    <property type="evidence" value="ECO:0007669"/>
    <property type="project" value="UniProtKB-KW"/>
</dbReference>
<evidence type="ECO:0000313" key="8">
    <source>
        <dbReference type="Proteomes" id="UP000003919"/>
    </source>
</evidence>
<dbReference type="PANTHER" id="PTHR43498:SF1">
    <property type="entry name" value="COB--COM HETERODISULFIDE REDUCTASE IRON-SULFUR SUBUNIT A"/>
    <property type="match status" value="1"/>
</dbReference>
<evidence type="ECO:0000256" key="1">
    <source>
        <dbReference type="ARBA" id="ARBA00022485"/>
    </source>
</evidence>
<dbReference type="eggNOG" id="COG2072">
    <property type="taxonomic scope" value="Bacteria"/>
</dbReference>
<comment type="caution">
    <text evidence="7">The sequence shown here is derived from an EMBL/GenBank/DDBJ whole genome shotgun (WGS) entry which is preliminary data.</text>
</comment>
<keyword evidence="1" id="KW-0004">4Fe-4S</keyword>
<dbReference type="InterPro" id="IPR036188">
    <property type="entry name" value="FAD/NAD-bd_sf"/>
</dbReference>
<dbReference type="EMBL" id="CM001023">
    <property type="protein sequence ID" value="EAZ80009.1"/>
    <property type="molecule type" value="Genomic_DNA"/>
</dbReference>
<dbReference type="Pfam" id="PF12831">
    <property type="entry name" value="FAD_oxidored"/>
    <property type="match status" value="1"/>
</dbReference>
<dbReference type="InterPro" id="IPR039650">
    <property type="entry name" value="HdrA-like"/>
</dbReference>
<keyword evidence="5" id="KW-0411">Iron-sulfur</keyword>
<evidence type="ECO:0000256" key="3">
    <source>
        <dbReference type="ARBA" id="ARBA00023002"/>
    </source>
</evidence>
<evidence type="ECO:0008006" key="9">
    <source>
        <dbReference type="Google" id="ProtNLM"/>
    </source>
</evidence>
<dbReference type="SUPFAM" id="SSF51905">
    <property type="entry name" value="FAD/NAD(P)-binding domain"/>
    <property type="match status" value="1"/>
</dbReference>
<name>A3I0L3_9BACT</name>
<dbReference type="STRING" id="388413.ALPR1_15309"/>
<evidence type="ECO:0000313" key="7">
    <source>
        <dbReference type="EMBL" id="EAZ80009.1"/>
    </source>
</evidence>
<dbReference type="RefSeq" id="WP_008201806.1">
    <property type="nucleotide sequence ID" value="NZ_CM001023.1"/>
</dbReference>
<keyword evidence="8" id="KW-1185">Reference proteome</keyword>
<dbReference type="AlphaFoldDB" id="A3I0L3"/>